<proteinExistence type="predicted"/>
<dbReference type="EMBL" id="CAXLJL010000279">
    <property type="protein sequence ID" value="CAL5135918.1"/>
    <property type="molecule type" value="Genomic_DNA"/>
</dbReference>
<feature type="compositionally biased region" description="Basic residues" evidence="1">
    <location>
        <begin position="328"/>
        <end position="339"/>
    </location>
</feature>
<name>A0AAV2THM8_CALDB</name>
<dbReference type="Proteomes" id="UP001497525">
    <property type="component" value="Unassembled WGS sequence"/>
</dbReference>
<evidence type="ECO:0000256" key="1">
    <source>
        <dbReference type="SAM" id="MobiDB-lite"/>
    </source>
</evidence>
<comment type="caution">
    <text evidence="2">The sequence shown here is derived from an EMBL/GenBank/DDBJ whole genome shotgun (WGS) entry which is preliminary data.</text>
</comment>
<sequence>MEMQGACVFNERMQATPWEFVVPLYPVHFKQVTQAVLKYVSGYKNKFVSDLNALLINYERKSLRILTSIEPSSLGLPSNKTIVVPIRPELNSLQIRAQINVHVFTPRIGIELTATVCAIQPHLVLCNTEIPNVTITLSRCAETGACVISTSGPKADAEPESLILNLNDTVCVRLSAVSKHPSLLILRGELVRVISRSKSKGTLKKCDESGVTKQEATAEDELEPKKKKRLKISSPTATAQMELAVDDNMIKPEADHVTRRKRSPSSDTNTILSVQIKSEPTDSPPRKKHKPVEEDNSLVLFTDDEQSEHKSSLSSQECDAVEITAVRPSKKPKKSKRLE</sequence>
<protein>
    <submittedName>
        <fullName evidence="2">Uncharacterized protein</fullName>
    </submittedName>
</protein>
<evidence type="ECO:0000313" key="2">
    <source>
        <dbReference type="EMBL" id="CAL5135918.1"/>
    </source>
</evidence>
<gene>
    <name evidence="2" type="ORF">CDAUBV1_LOCUS10023</name>
</gene>
<feature type="compositionally biased region" description="Polar residues" evidence="1">
    <location>
        <begin position="265"/>
        <end position="278"/>
    </location>
</feature>
<reference evidence="2" key="1">
    <citation type="submission" date="2024-06" db="EMBL/GenBank/DDBJ databases">
        <authorList>
            <person name="Liu X."/>
            <person name="Lenzi L."/>
            <person name="Haldenby T S."/>
            <person name="Uol C."/>
        </authorList>
    </citation>
    <scope>NUCLEOTIDE SEQUENCE</scope>
</reference>
<feature type="region of interest" description="Disordered" evidence="1">
    <location>
        <begin position="255"/>
        <end position="339"/>
    </location>
</feature>
<evidence type="ECO:0000313" key="3">
    <source>
        <dbReference type="Proteomes" id="UP001497525"/>
    </source>
</evidence>
<accession>A0AAV2THM8</accession>
<organism evidence="2 3">
    <name type="scientific">Calicophoron daubneyi</name>
    <name type="common">Rumen fluke</name>
    <name type="synonym">Paramphistomum daubneyi</name>
    <dbReference type="NCBI Taxonomy" id="300641"/>
    <lineage>
        <taxon>Eukaryota</taxon>
        <taxon>Metazoa</taxon>
        <taxon>Spiralia</taxon>
        <taxon>Lophotrochozoa</taxon>
        <taxon>Platyhelminthes</taxon>
        <taxon>Trematoda</taxon>
        <taxon>Digenea</taxon>
        <taxon>Plagiorchiida</taxon>
        <taxon>Pronocephalata</taxon>
        <taxon>Paramphistomoidea</taxon>
        <taxon>Paramphistomidae</taxon>
        <taxon>Calicophoron</taxon>
    </lineage>
</organism>
<dbReference type="AlphaFoldDB" id="A0AAV2THM8"/>
<feature type="region of interest" description="Disordered" evidence="1">
    <location>
        <begin position="204"/>
        <end position="237"/>
    </location>
</feature>